<name>A0A423THS0_PENVA</name>
<evidence type="ECO:0000256" key="2">
    <source>
        <dbReference type="SAM" id="SignalP"/>
    </source>
</evidence>
<dbReference type="OrthoDB" id="6375279at2759"/>
<evidence type="ECO:0000313" key="4">
    <source>
        <dbReference type="EMBL" id="ROT75945.1"/>
    </source>
</evidence>
<evidence type="ECO:0000259" key="3">
    <source>
        <dbReference type="PROSITE" id="PS50041"/>
    </source>
</evidence>
<gene>
    <name evidence="4" type="ORF">C7M84_005492</name>
</gene>
<dbReference type="EMBL" id="QCYY01001709">
    <property type="protein sequence ID" value="ROT75945.1"/>
    <property type="molecule type" value="Genomic_DNA"/>
</dbReference>
<dbReference type="PANTHER" id="PTHR21407:SF1">
    <property type="entry name" value="RE43931P"/>
    <property type="match status" value="1"/>
</dbReference>
<dbReference type="SMART" id="SM00034">
    <property type="entry name" value="CLECT"/>
    <property type="match status" value="1"/>
</dbReference>
<feature type="chain" id="PRO_5019278668" evidence="2">
    <location>
        <begin position="16"/>
        <end position="158"/>
    </location>
</feature>
<dbReference type="InterPro" id="IPR018378">
    <property type="entry name" value="C-type_lectin_CS"/>
</dbReference>
<evidence type="ECO:0000256" key="1">
    <source>
        <dbReference type="ARBA" id="ARBA00023157"/>
    </source>
</evidence>
<comment type="caution">
    <text evidence="4">The sequence shown here is derived from an EMBL/GenBank/DDBJ whole genome shotgun (WGS) entry which is preliminary data.</text>
</comment>
<sequence>MKVLLFLIVVAVALGDDVVDEDRGDSEYHFAWLHDGGRTYDWQGANSYCSSLGRGWKGISIETREENDFVTDVIEHHELPWVWTGGQRRGRDFVWPSGARFVGLNWSHTGGKKQPQPDNREQGGENCVAVLNDFYDDGVRWHDIACHHEKSIICERDD</sequence>
<accession>A0A423THS0</accession>
<keyword evidence="5" id="KW-1185">Reference proteome</keyword>
<dbReference type="CDD" id="cd00037">
    <property type="entry name" value="CLECT"/>
    <property type="match status" value="1"/>
</dbReference>
<evidence type="ECO:0000313" key="5">
    <source>
        <dbReference type="Proteomes" id="UP000283509"/>
    </source>
</evidence>
<organism evidence="4 5">
    <name type="scientific">Penaeus vannamei</name>
    <name type="common">Whiteleg shrimp</name>
    <name type="synonym">Litopenaeus vannamei</name>
    <dbReference type="NCBI Taxonomy" id="6689"/>
    <lineage>
        <taxon>Eukaryota</taxon>
        <taxon>Metazoa</taxon>
        <taxon>Ecdysozoa</taxon>
        <taxon>Arthropoda</taxon>
        <taxon>Crustacea</taxon>
        <taxon>Multicrustacea</taxon>
        <taxon>Malacostraca</taxon>
        <taxon>Eumalacostraca</taxon>
        <taxon>Eucarida</taxon>
        <taxon>Decapoda</taxon>
        <taxon>Dendrobranchiata</taxon>
        <taxon>Penaeoidea</taxon>
        <taxon>Penaeidae</taxon>
        <taxon>Penaeus</taxon>
    </lineage>
</organism>
<dbReference type="InterPro" id="IPR016187">
    <property type="entry name" value="CTDL_fold"/>
</dbReference>
<dbReference type="AlphaFoldDB" id="A0A423THS0"/>
<feature type="domain" description="C-type lectin" evidence="3">
    <location>
        <begin position="23"/>
        <end position="155"/>
    </location>
</feature>
<reference evidence="4 5" key="1">
    <citation type="submission" date="2018-04" db="EMBL/GenBank/DDBJ databases">
        <authorList>
            <person name="Zhang X."/>
            <person name="Yuan J."/>
            <person name="Li F."/>
            <person name="Xiang J."/>
        </authorList>
    </citation>
    <scope>NUCLEOTIDE SEQUENCE [LARGE SCALE GENOMIC DNA]</scope>
    <source>
        <tissue evidence="4">Muscle</tissue>
    </source>
</reference>
<reference evidence="4 5" key="2">
    <citation type="submission" date="2019-01" db="EMBL/GenBank/DDBJ databases">
        <title>The decoding of complex shrimp genome reveals the adaptation for benthos swimmer, frequently molting mechanism and breeding impact on genome.</title>
        <authorList>
            <person name="Sun Y."/>
            <person name="Gao Y."/>
            <person name="Yu Y."/>
        </authorList>
    </citation>
    <scope>NUCLEOTIDE SEQUENCE [LARGE SCALE GENOMIC DNA]</scope>
    <source>
        <tissue evidence="4">Muscle</tissue>
    </source>
</reference>
<protein>
    <submittedName>
        <fullName evidence="4">Mannose-binding protein</fullName>
    </submittedName>
</protein>
<dbReference type="PANTHER" id="PTHR21407">
    <property type="entry name" value="RE43931P-RELATED"/>
    <property type="match status" value="1"/>
</dbReference>
<dbReference type="Gene3D" id="3.10.100.10">
    <property type="entry name" value="Mannose-Binding Protein A, subunit A"/>
    <property type="match status" value="1"/>
</dbReference>
<proteinExistence type="predicted"/>
<dbReference type="InterPro" id="IPR001304">
    <property type="entry name" value="C-type_lectin-like"/>
</dbReference>
<dbReference type="SUPFAM" id="SSF56436">
    <property type="entry name" value="C-type lectin-like"/>
    <property type="match status" value="1"/>
</dbReference>
<keyword evidence="1" id="KW-1015">Disulfide bond</keyword>
<dbReference type="PROSITE" id="PS00615">
    <property type="entry name" value="C_TYPE_LECTIN_1"/>
    <property type="match status" value="1"/>
</dbReference>
<dbReference type="Proteomes" id="UP000283509">
    <property type="component" value="Unassembled WGS sequence"/>
</dbReference>
<feature type="signal peptide" evidence="2">
    <location>
        <begin position="1"/>
        <end position="15"/>
    </location>
</feature>
<dbReference type="InterPro" id="IPR016186">
    <property type="entry name" value="C-type_lectin-like/link_sf"/>
</dbReference>
<dbReference type="Pfam" id="PF00059">
    <property type="entry name" value="Lectin_C"/>
    <property type="match status" value="1"/>
</dbReference>
<dbReference type="PROSITE" id="PS50041">
    <property type="entry name" value="C_TYPE_LECTIN_2"/>
    <property type="match status" value="1"/>
</dbReference>
<keyword evidence="2" id="KW-0732">Signal</keyword>